<dbReference type="KEGG" id="pcw:110192626"/>
<dbReference type="InterPro" id="IPR016054">
    <property type="entry name" value="LY6_UPA_recep-like"/>
</dbReference>
<dbReference type="InParanoid" id="A0A6P5IL29"/>
<keyword evidence="3" id="KW-0336">GPI-anchor</keyword>
<sequence>MGGQDHLPPPPEPAPPPLAPGPKRGPVGTGLLRPAAAAPPPQSSRCGRRPRAGVHGPSSDFQPHARSRFEVLEEIDMMGSNRMQIFLLGLLVLAMFCSPGSALKCFQCDSPVQPCTKNVTCRAEDDACLQVISGGAYYHSCWKYANCNMEKIGAAFPVASARYACCQRDLCNAAGMGTAVSKATMIAGLLVVVARSFSL</sequence>
<keyword evidence="7" id="KW-0325">Glycoprotein</keyword>
<evidence type="ECO:0000256" key="8">
    <source>
        <dbReference type="ARBA" id="ARBA00023288"/>
    </source>
</evidence>
<evidence type="ECO:0000256" key="9">
    <source>
        <dbReference type="ARBA" id="ARBA00029920"/>
    </source>
</evidence>
<dbReference type="SUPFAM" id="SSF57302">
    <property type="entry name" value="Snake toxin-like"/>
    <property type="match status" value="1"/>
</dbReference>
<dbReference type="SMART" id="SM00134">
    <property type="entry name" value="LU"/>
    <property type="match status" value="1"/>
</dbReference>
<feature type="domain" description="UPAR/Ly6" evidence="13">
    <location>
        <begin position="103"/>
        <end position="186"/>
    </location>
</feature>
<evidence type="ECO:0000256" key="2">
    <source>
        <dbReference type="ARBA" id="ARBA00011481"/>
    </source>
</evidence>
<name>A0A6P5IL29_PHACI</name>
<evidence type="ECO:0000256" key="3">
    <source>
        <dbReference type="ARBA" id="ARBA00022622"/>
    </source>
</evidence>
<dbReference type="PANTHER" id="PTHR10036:SF24">
    <property type="entry name" value="CD59 GLYCOPROTEIN"/>
    <property type="match status" value="1"/>
</dbReference>
<feature type="region of interest" description="Disordered" evidence="12">
    <location>
        <begin position="1"/>
        <end position="62"/>
    </location>
</feature>
<evidence type="ECO:0000313" key="14">
    <source>
        <dbReference type="Proteomes" id="UP000515140"/>
    </source>
</evidence>
<evidence type="ECO:0000256" key="1">
    <source>
        <dbReference type="ARBA" id="ARBA00004609"/>
    </source>
</evidence>
<dbReference type="RefSeq" id="XP_020819561.1">
    <property type="nucleotide sequence ID" value="XM_020963902.1"/>
</dbReference>
<accession>A0A6P5IL29</accession>
<evidence type="ECO:0000256" key="4">
    <source>
        <dbReference type="ARBA" id="ARBA00022729"/>
    </source>
</evidence>
<comment type="subunit">
    <text evidence="2">Interacts with T-cell surface antigen CD2.</text>
</comment>
<keyword evidence="5" id="KW-0472">Membrane</keyword>
<organism evidence="14 15">
    <name type="scientific">Phascolarctos cinereus</name>
    <name type="common">Koala</name>
    <dbReference type="NCBI Taxonomy" id="38626"/>
    <lineage>
        <taxon>Eukaryota</taxon>
        <taxon>Metazoa</taxon>
        <taxon>Chordata</taxon>
        <taxon>Craniata</taxon>
        <taxon>Vertebrata</taxon>
        <taxon>Euteleostomi</taxon>
        <taxon>Mammalia</taxon>
        <taxon>Metatheria</taxon>
        <taxon>Diprotodontia</taxon>
        <taxon>Phascolarctidae</taxon>
        <taxon>Phascolarctos</taxon>
    </lineage>
</organism>
<dbReference type="AlphaFoldDB" id="A0A6P5IL29"/>
<feature type="compositionally biased region" description="Pro residues" evidence="12">
    <location>
        <begin position="7"/>
        <end position="20"/>
    </location>
</feature>
<reference evidence="15" key="1">
    <citation type="submission" date="2025-08" db="UniProtKB">
        <authorList>
            <consortium name="RefSeq"/>
        </authorList>
    </citation>
    <scope>IDENTIFICATION</scope>
    <source>
        <tissue evidence="15">Spleen</tissue>
    </source>
</reference>
<dbReference type="FunCoup" id="A0A6P5IL29">
    <property type="interactions" value="772"/>
</dbReference>
<keyword evidence="4" id="KW-0732">Signal</keyword>
<dbReference type="Pfam" id="PF25152">
    <property type="entry name" value="CD59"/>
    <property type="match status" value="1"/>
</dbReference>
<keyword evidence="8" id="KW-0449">Lipoprotein</keyword>
<protein>
    <recommendedName>
        <fullName evidence="10">MAC-inhibitory protein</fullName>
    </recommendedName>
    <alternativeName>
        <fullName evidence="11">Membrane attack complex inhibition factor</fullName>
    </alternativeName>
    <alternativeName>
        <fullName evidence="9">Protectin</fullName>
    </alternativeName>
</protein>
<dbReference type="CDD" id="cd23554">
    <property type="entry name" value="TFP_LU_ECD_CD59"/>
    <property type="match status" value="1"/>
</dbReference>
<comment type="subcellular location">
    <subcellularLocation>
        <location evidence="1">Cell membrane</location>
        <topology evidence="1">Lipid-anchor</topology>
        <topology evidence="1">GPI-anchor</topology>
    </subcellularLocation>
</comment>
<dbReference type="InterPro" id="IPR056949">
    <property type="entry name" value="CD59"/>
</dbReference>
<evidence type="ECO:0000256" key="12">
    <source>
        <dbReference type="SAM" id="MobiDB-lite"/>
    </source>
</evidence>
<gene>
    <name evidence="15" type="primary">CD59</name>
</gene>
<evidence type="ECO:0000313" key="15">
    <source>
        <dbReference type="RefSeq" id="XP_020819561.1"/>
    </source>
</evidence>
<dbReference type="PANTHER" id="PTHR10036">
    <property type="entry name" value="CD59 GLYCOPROTEIN"/>
    <property type="match status" value="1"/>
</dbReference>
<evidence type="ECO:0000256" key="5">
    <source>
        <dbReference type="ARBA" id="ARBA00023136"/>
    </source>
</evidence>
<evidence type="ECO:0000256" key="11">
    <source>
        <dbReference type="ARBA" id="ARBA00031867"/>
    </source>
</evidence>
<keyword evidence="6" id="KW-1015">Disulfide bond</keyword>
<dbReference type="Proteomes" id="UP000515140">
    <property type="component" value="Unplaced"/>
</dbReference>
<evidence type="ECO:0000256" key="10">
    <source>
        <dbReference type="ARBA" id="ARBA00031590"/>
    </source>
</evidence>
<evidence type="ECO:0000256" key="7">
    <source>
        <dbReference type="ARBA" id="ARBA00023180"/>
    </source>
</evidence>
<dbReference type="CTD" id="966"/>
<dbReference type="GO" id="GO:0098552">
    <property type="term" value="C:side of membrane"/>
    <property type="evidence" value="ECO:0007669"/>
    <property type="project" value="UniProtKB-KW"/>
</dbReference>
<evidence type="ECO:0000259" key="13">
    <source>
        <dbReference type="SMART" id="SM00134"/>
    </source>
</evidence>
<dbReference type="GO" id="GO:0005886">
    <property type="term" value="C:plasma membrane"/>
    <property type="evidence" value="ECO:0007669"/>
    <property type="project" value="UniProtKB-SubCell"/>
</dbReference>
<dbReference type="Gene3D" id="2.10.60.10">
    <property type="entry name" value="CD59"/>
    <property type="match status" value="1"/>
</dbReference>
<proteinExistence type="predicted"/>
<dbReference type="InterPro" id="IPR045860">
    <property type="entry name" value="Snake_toxin-like_sf"/>
</dbReference>
<keyword evidence="14" id="KW-1185">Reference proteome</keyword>
<evidence type="ECO:0000256" key="6">
    <source>
        <dbReference type="ARBA" id="ARBA00023157"/>
    </source>
</evidence>
<dbReference type="GeneID" id="110192626"/>